<feature type="domain" description="Glycosyl transferase family 1" evidence="1">
    <location>
        <begin position="114"/>
        <end position="275"/>
    </location>
</feature>
<dbReference type="InterPro" id="IPR001296">
    <property type="entry name" value="Glyco_trans_1"/>
</dbReference>
<evidence type="ECO:0008006" key="5">
    <source>
        <dbReference type="Google" id="ProtNLM"/>
    </source>
</evidence>
<evidence type="ECO:0000259" key="1">
    <source>
        <dbReference type="Pfam" id="PF00534"/>
    </source>
</evidence>
<dbReference type="AlphaFoldDB" id="A0A2M8L5E4"/>
<dbReference type="Pfam" id="PF13579">
    <property type="entry name" value="Glyco_trans_4_4"/>
    <property type="match status" value="1"/>
</dbReference>
<gene>
    <name evidence="3" type="ORF">COU96_01820</name>
</gene>
<name>A0A2M8L5E4_9BACT</name>
<comment type="caution">
    <text evidence="3">The sequence shown here is derived from an EMBL/GenBank/DDBJ whole genome shotgun (WGS) entry which is preliminary data.</text>
</comment>
<dbReference type="Gene3D" id="3.40.50.2000">
    <property type="entry name" value="Glycogen Phosphorylase B"/>
    <property type="match status" value="2"/>
</dbReference>
<reference evidence="4" key="1">
    <citation type="submission" date="2017-09" db="EMBL/GenBank/DDBJ databases">
        <title>Depth-based differentiation of microbial function through sediment-hosted aquifers and enrichment of novel symbionts in the deep terrestrial subsurface.</title>
        <authorList>
            <person name="Probst A.J."/>
            <person name="Ladd B."/>
            <person name="Jarett J.K."/>
            <person name="Geller-Mcgrath D.E."/>
            <person name="Sieber C.M.K."/>
            <person name="Emerson J.B."/>
            <person name="Anantharaman K."/>
            <person name="Thomas B.C."/>
            <person name="Malmstrom R."/>
            <person name="Stieglmeier M."/>
            <person name="Klingl A."/>
            <person name="Woyke T."/>
            <person name="Ryan C.M."/>
            <person name="Banfield J.F."/>
        </authorList>
    </citation>
    <scope>NUCLEOTIDE SEQUENCE [LARGE SCALE GENOMIC DNA]</scope>
</reference>
<organism evidence="3 4">
    <name type="scientific">Candidatus Shapirobacteria bacterium CG10_big_fil_rev_8_21_14_0_10_38_14</name>
    <dbReference type="NCBI Taxonomy" id="1974483"/>
    <lineage>
        <taxon>Bacteria</taxon>
        <taxon>Candidatus Shapironibacteriota</taxon>
    </lineage>
</organism>
<accession>A0A2M8L5E4</accession>
<dbReference type="Proteomes" id="UP000229500">
    <property type="component" value="Unassembled WGS sequence"/>
</dbReference>
<feature type="non-terminal residue" evidence="3">
    <location>
        <position position="1"/>
    </location>
</feature>
<proteinExistence type="predicted"/>
<dbReference type="SUPFAM" id="SSF53756">
    <property type="entry name" value="UDP-Glycosyltransferase/glycogen phosphorylase"/>
    <property type="match status" value="1"/>
</dbReference>
<dbReference type="InterPro" id="IPR028098">
    <property type="entry name" value="Glyco_trans_4-like_N"/>
</dbReference>
<dbReference type="GO" id="GO:0016757">
    <property type="term" value="F:glycosyltransferase activity"/>
    <property type="evidence" value="ECO:0007669"/>
    <property type="project" value="InterPro"/>
</dbReference>
<dbReference type="Pfam" id="PF00534">
    <property type="entry name" value="Glycos_transf_1"/>
    <property type="match status" value="1"/>
</dbReference>
<sequence length="295" mass="32871">LYLAPGLFLATPTFLLFKGSRIGVIHAQGLIAGFAGVFWGKIFGKKVVVSTHSIYHFPKAGFYRSFASWIFRNADFSMGLSKQARAEILSLGIPKEKVGVFTYWVDQKLFAPMDKKKAKEKIGWEGKFVVLFIGRLIKVKGIRELLSAAKIMDKKITIAIAGDGPLAKKIEQASEERENIFFLGKIPNQELPFYYNAADLLIVPSTHEEGFGRVILEALSCGTPVIGARRGAIPEAMDETVGRLIQITPKNIAKIIENLYQHPEVLTGLAENARRYAEKRFSEKNADLIIKSYYG</sequence>
<dbReference type="EMBL" id="PFEL01000066">
    <property type="protein sequence ID" value="PJE69053.1"/>
    <property type="molecule type" value="Genomic_DNA"/>
</dbReference>
<dbReference type="PANTHER" id="PTHR45947">
    <property type="entry name" value="SULFOQUINOVOSYL TRANSFERASE SQD2"/>
    <property type="match status" value="1"/>
</dbReference>
<evidence type="ECO:0000313" key="4">
    <source>
        <dbReference type="Proteomes" id="UP000229500"/>
    </source>
</evidence>
<dbReference type="InterPro" id="IPR050194">
    <property type="entry name" value="Glycosyltransferase_grp1"/>
</dbReference>
<evidence type="ECO:0000313" key="3">
    <source>
        <dbReference type="EMBL" id="PJE69053.1"/>
    </source>
</evidence>
<feature type="domain" description="Glycosyltransferase subfamily 4-like N-terminal" evidence="2">
    <location>
        <begin position="16"/>
        <end position="104"/>
    </location>
</feature>
<dbReference type="PANTHER" id="PTHR45947:SF3">
    <property type="entry name" value="SULFOQUINOVOSYL TRANSFERASE SQD2"/>
    <property type="match status" value="1"/>
</dbReference>
<evidence type="ECO:0000259" key="2">
    <source>
        <dbReference type="Pfam" id="PF13579"/>
    </source>
</evidence>
<protein>
    <recommendedName>
        <fullName evidence="5">Glycosyltransferase family 1 protein</fullName>
    </recommendedName>
</protein>